<dbReference type="InterPro" id="IPR029058">
    <property type="entry name" value="AB_hydrolase_fold"/>
</dbReference>
<keyword evidence="2" id="KW-1185">Reference proteome</keyword>
<dbReference type="RefSeq" id="XP_043005039.1">
    <property type="nucleotide sequence ID" value="XM_043157671.1"/>
</dbReference>
<dbReference type="GeneID" id="66081623"/>
<organism evidence="1 2">
    <name type="scientific">Marasmius oreades</name>
    <name type="common">fairy-ring Marasmius</name>
    <dbReference type="NCBI Taxonomy" id="181124"/>
    <lineage>
        <taxon>Eukaryota</taxon>
        <taxon>Fungi</taxon>
        <taxon>Dikarya</taxon>
        <taxon>Basidiomycota</taxon>
        <taxon>Agaricomycotina</taxon>
        <taxon>Agaricomycetes</taxon>
        <taxon>Agaricomycetidae</taxon>
        <taxon>Agaricales</taxon>
        <taxon>Marasmiineae</taxon>
        <taxon>Marasmiaceae</taxon>
        <taxon>Marasmius</taxon>
    </lineage>
</organism>
<name>A0A9P7RSF8_9AGAR</name>
<evidence type="ECO:0000313" key="2">
    <source>
        <dbReference type="Proteomes" id="UP001049176"/>
    </source>
</evidence>
<comment type="caution">
    <text evidence="1">The sequence shown here is derived from an EMBL/GenBank/DDBJ whole genome shotgun (WGS) entry which is preliminary data.</text>
</comment>
<sequence>MEGGVRRTNKKYHGWDLQVDRLFFANGIRDPWREATVAAQSLNKPSTLKQVLTLSDGFHCSDLSAAVGMVDHSVGEVQRKALEAFKGWLAEWS</sequence>
<dbReference type="Gene3D" id="3.40.50.1820">
    <property type="entry name" value="alpha/beta hydrolase"/>
    <property type="match status" value="1"/>
</dbReference>
<dbReference type="EMBL" id="CM032188">
    <property type="protein sequence ID" value="KAG7088568.1"/>
    <property type="molecule type" value="Genomic_DNA"/>
</dbReference>
<protein>
    <submittedName>
        <fullName evidence="1">Uncharacterized protein</fullName>
    </submittedName>
</protein>
<proteinExistence type="predicted"/>
<accession>A0A9P7RSF8</accession>
<dbReference type="AlphaFoldDB" id="A0A9P7RSF8"/>
<gene>
    <name evidence="1" type="ORF">E1B28_012548</name>
</gene>
<dbReference type="Proteomes" id="UP001049176">
    <property type="component" value="Chromosome 8"/>
</dbReference>
<evidence type="ECO:0000313" key="1">
    <source>
        <dbReference type="EMBL" id="KAG7088568.1"/>
    </source>
</evidence>
<dbReference type="OrthoDB" id="1735038at2759"/>
<dbReference type="KEGG" id="more:E1B28_012548"/>
<reference evidence="1" key="1">
    <citation type="journal article" date="2021" name="Genome Biol. Evol.">
        <title>The assembled and annotated genome of the fairy-ring fungus Marasmius oreades.</title>
        <authorList>
            <person name="Hiltunen M."/>
            <person name="Ament-Velasquez S.L."/>
            <person name="Johannesson H."/>
        </authorList>
    </citation>
    <scope>NUCLEOTIDE SEQUENCE</scope>
    <source>
        <strain evidence="1">03SP1</strain>
    </source>
</reference>